<feature type="transmembrane region" description="Helical" evidence="2">
    <location>
        <begin position="42"/>
        <end position="60"/>
    </location>
</feature>
<name>D8Q1N6_SCHCM</name>
<dbReference type="Proteomes" id="UP000007431">
    <property type="component" value="Unassembled WGS sequence"/>
</dbReference>
<gene>
    <name evidence="3" type="ORF">SCHCODRAFT_234366</name>
</gene>
<feature type="transmembrane region" description="Helical" evidence="2">
    <location>
        <begin position="369"/>
        <end position="388"/>
    </location>
</feature>
<dbReference type="KEGG" id="scm:SCHCO_01122129"/>
<dbReference type="InParanoid" id="D8Q1N6"/>
<dbReference type="GeneID" id="9590994"/>
<feature type="compositionally biased region" description="Low complexity" evidence="1">
    <location>
        <begin position="93"/>
        <end position="106"/>
    </location>
</feature>
<accession>D8Q1N6</accession>
<feature type="region of interest" description="Disordered" evidence="1">
    <location>
        <begin position="728"/>
        <end position="755"/>
    </location>
</feature>
<dbReference type="HOGENOM" id="CLU_368875_0_0_1"/>
<feature type="region of interest" description="Disordered" evidence="1">
    <location>
        <begin position="75"/>
        <end position="140"/>
    </location>
</feature>
<dbReference type="AlphaFoldDB" id="D8Q1N6"/>
<keyword evidence="2" id="KW-0472">Membrane</keyword>
<keyword evidence="2" id="KW-1133">Transmembrane helix</keyword>
<organism evidence="4">
    <name type="scientific">Schizophyllum commune (strain H4-8 / FGSC 9210)</name>
    <name type="common">Split gill fungus</name>
    <dbReference type="NCBI Taxonomy" id="578458"/>
    <lineage>
        <taxon>Eukaryota</taxon>
        <taxon>Fungi</taxon>
        <taxon>Dikarya</taxon>
        <taxon>Basidiomycota</taxon>
        <taxon>Agaricomycotina</taxon>
        <taxon>Agaricomycetes</taxon>
        <taxon>Agaricomycetidae</taxon>
        <taxon>Agaricales</taxon>
        <taxon>Schizophyllaceae</taxon>
        <taxon>Schizophyllum</taxon>
    </lineage>
</organism>
<evidence type="ECO:0000313" key="3">
    <source>
        <dbReference type="EMBL" id="EFI97968.1"/>
    </source>
</evidence>
<dbReference type="RefSeq" id="XP_003032871.1">
    <property type="nucleotide sequence ID" value="XM_003032825.1"/>
</dbReference>
<feature type="transmembrane region" description="Helical" evidence="2">
    <location>
        <begin position="340"/>
        <end position="363"/>
    </location>
</feature>
<keyword evidence="4" id="KW-1185">Reference proteome</keyword>
<sequence>MLPLVRRRLLGTLKNPALIIQFVAFALNVISIVGAYDSNPMFVTVCGAVSALVAFLLGVFSRHLARRRVRYPKYDLESPPVSDAEETDDRPLSSATSSSYVASQHSSHPDSETIRYMPRGSPPQSVRSEPTYTGGGLGATGALLNNNASEPSFPYYASVPRTPVPQPIADLPQNTFAFPALTQAPPLPTSSRGLKGLDKFSSFGRASSRLNHLAKENGWSVNNVFTSFGADHARTHVCRVHYEGDFFYFNCARELDALPCLYYPYRPSESDILWYHCSFPGRSDCRVPAEWAFQGSATRAGGGGAVTQDSLLNVEKTFDRNKTMLSVPVIRPVSRFLLRVLSNTGLLFNFLAFALSMAAVIGAFDSNPVFVTICGSLAPVVAILGIFAKRLTLWRSSRRRDDLEASFDAAVQDDQWTQLSCPEAISPATSTSSFCSSSPPRSPETTSALINPWADRATLPWSSSPTPSLPSPSDEAMITTEVTPLILPIQGIDKLSGYTRWRARLRFLAKQNGWAMSEECTLDGPKHIPTWFCRLQGYCPNAAQASCHSVILAATRKTGARQLSGRCRDQHAAVVVLDSIKVLTVNTAGARDLTNDATLANVAGQGYAVQYSINGTFTSIAAWINAIGQLHQNPFDDKVAAKVISALSPFVHAYSGLMSALVDKYSVLVSKGSPLAPDGAIIGKNIAALQFAVAVYFNWLAIFVPTRLAELNELGKKAYDAYEQAAAKYPKPEGKGGSSLKAAGGLDLNISEPAK</sequence>
<reference evidence="3 4" key="1">
    <citation type="journal article" date="2010" name="Nat. Biotechnol.">
        <title>Genome sequence of the model mushroom Schizophyllum commune.</title>
        <authorList>
            <person name="Ohm R.A."/>
            <person name="de Jong J.F."/>
            <person name="Lugones L.G."/>
            <person name="Aerts A."/>
            <person name="Kothe E."/>
            <person name="Stajich J.E."/>
            <person name="de Vries R.P."/>
            <person name="Record E."/>
            <person name="Levasseur A."/>
            <person name="Baker S.E."/>
            <person name="Bartholomew K.A."/>
            <person name="Coutinho P.M."/>
            <person name="Erdmann S."/>
            <person name="Fowler T.J."/>
            <person name="Gathman A.C."/>
            <person name="Lombard V."/>
            <person name="Henrissat B."/>
            <person name="Knabe N."/>
            <person name="Kuees U."/>
            <person name="Lilly W.W."/>
            <person name="Lindquist E."/>
            <person name="Lucas S."/>
            <person name="Magnuson J.K."/>
            <person name="Piumi F."/>
            <person name="Raudaskoski M."/>
            <person name="Salamov A."/>
            <person name="Schmutz J."/>
            <person name="Schwarze F.W.M.R."/>
            <person name="vanKuyk P.A."/>
            <person name="Horton J.S."/>
            <person name="Grigoriev I.V."/>
            <person name="Woesten H.A.B."/>
        </authorList>
    </citation>
    <scope>NUCLEOTIDE SEQUENCE [LARGE SCALE GENOMIC DNA]</scope>
    <source>
        <strain evidence="4">H4-8 / FGSC 9210</strain>
    </source>
</reference>
<evidence type="ECO:0000313" key="4">
    <source>
        <dbReference type="Proteomes" id="UP000007431"/>
    </source>
</evidence>
<evidence type="ECO:0000256" key="1">
    <source>
        <dbReference type="SAM" id="MobiDB-lite"/>
    </source>
</evidence>
<feature type="transmembrane region" description="Helical" evidence="2">
    <location>
        <begin position="16"/>
        <end position="36"/>
    </location>
</feature>
<evidence type="ECO:0000256" key="2">
    <source>
        <dbReference type="SAM" id="Phobius"/>
    </source>
</evidence>
<dbReference type="EMBL" id="GL377305">
    <property type="protein sequence ID" value="EFI97968.1"/>
    <property type="molecule type" value="Genomic_DNA"/>
</dbReference>
<dbReference type="VEuPathDB" id="FungiDB:SCHCODRAFT_01122129"/>
<protein>
    <recommendedName>
        <fullName evidence="5">Transmembrane protein</fullName>
    </recommendedName>
</protein>
<proteinExistence type="predicted"/>
<evidence type="ECO:0008006" key="5">
    <source>
        <dbReference type="Google" id="ProtNLM"/>
    </source>
</evidence>
<keyword evidence="2" id="KW-0812">Transmembrane</keyword>
<dbReference type="OrthoDB" id="3180452at2759"/>